<feature type="transmembrane region" description="Helical" evidence="1">
    <location>
        <begin position="64"/>
        <end position="85"/>
    </location>
</feature>
<dbReference type="OrthoDB" id="327431at2"/>
<keyword evidence="1" id="KW-0472">Membrane</keyword>
<gene>
    <name evidence="2" type="ORF">IQ13_0609</name>
</gene>
<dbReference type="RefSeq" id="WP_144884349.1">
    <property type="nucleotide sequence ID" value="NZ_VLLE01000002.1"/>
</dbReference>
<evidence type="ECO:0000313" key="3">
    <source>
        <dbReference type="Proteomes" id="UP000316167"/>
    </source>
</evidence>
<name>A0A562SWP1_9BACT</name>
<keyword evidence="1" id="KW-0812">Transmembrane</keyword>
<protein>
    <submittedName>
        <fullName evidence="2">LexA-binding, inner membrane-associated putative hydrolase</fullName>
    </submittedName>
</protein>
<reference evidence="2 3" key="1">
    <citation type="journal article" date="2015" name="Stand. Genomic Sci.">
        <title>Genomic Encyclopedia of Bacterial and Archaeal Type Strains, Phase III: the genomes of soil and plant-associated and newly described type strains.</title>
        <authorList>
            <person name="Whitman W.B."/>
            <person name="Woyke T."/>
            <person name="Klenk H.P."/>
            <person name="Zhou Y."/>
            <person name="Lilburn T.G."/>
            <person name="Beck B.J."/>
            <person name="De Vos P."/>
            <person name="Vandamme P."/>
            <person name="Eisen J.A."/>
            <person name="Garrity G."/>
            <person name="Hugenholtz P."/>
            <person name="Kyrpides N.C."/>
        </authorList>
    </citation>
    <scope>NUCLEOTIDE SEQUENCE [LARGE SCALE GENOMIC DNA]</scope>
    <source>
        <strain evidence="2 3">CGMCC 1.7271</strain>
    </source>
</reference>
<evidence type="ECO:0000313" key="2">
    <source>
        <dbReference type="EMBL" id="TWI85448.1"/>
    </source>
</evidence>
<evidence type="ECO:0000256" key="1">
    <source>
        <dbReference type="SAM" id="Phobius"/>
    </source>
</evidence>
<feature type="transmembrane region" description="Helical" evidence="1">
    <location>
        <begin position="131"/>
        <end position="151"/>
    </location>
</feature>
<proteinExistence type="predicted"/>
<keyword evidence="3" id="KW-1185">Reference proteome</keyword>
<feature type="transmembrane region" description="Helical" evidence="1">
    <location>
        <begin position="187"/>
        <end position="207"/>
    </location>
</feature>
<dbReference type="GO" id="GO:0016787">
    <property type="term" value="F:hydrolase activity"/>
    <property type="evidence" value="ECO:0007669"/>
    <property type="project" value="UniProtKB-KW"/>
</dbReference>
<dbReference type="AlphaFoldDB" id="A0A562SWP1"/>
<sequence>MFLGHFAVAFAAKKADKTLSLGSTMLAAQWLDLLWPVLLLTGTETAAIAPAGSNIPLEFTSYPFSHSLLTVAGWALLFAVVFYGITKQLRSAFVIAFLVLSHWFLDWLVHIPDLPLTPFSNEKLGLGLWNYKTAELLLELLMYAIAVALFFKSRVNPGKRKSIITWSLIIFLLVIHIMNVFGPPPPAITPVAVVGLLQWIFVAWGYWAD</sequence>
<comment type="caution">
    <text evidence="2">The sequence shown here is derived from an EMBL/GenBank/DDBJ whole genome shotgun (WGS) entry which is preliminary data.</text>
</comment>
<feature type="transmembrane region" description="Helical" evidence="1">
    <location>
        <begin position="92"/>
        <end position="111"/>
    </location>
</feature>
<dbReference type="Proteomes" id="UP000316167">
    <property type="component" value="Unassembled WGS sequence"/>
</dbReference>
<feature type="transmembrane region" description="Helical" evidence="1">
    <location>
        <begin position="163"/>
        <end position="181"/>
    </location>
</feature>
<dbReference type="EMBL" id="VLLE01000002">
    <property type="protein sequence ID" value="TWI85448.1"/>
    <property type="molecule type" value="Genomic_DNA"/>
</dbReference>
<dbReference type="InterPro" id="IPR007404">
    <property type="entry name" value="YdjM-like"/>
</dbReference>
<keyword evidence="2" id="KW-0378">Hydrolase</keyword>
<organism evidence="2 3">
    <name type="scientific">Lacibacter cauensis</name>
    <dbReference type="NCBI Taxonomy" id="510947"/>
    <lineage>
        <taxon>Bacteria</taxon>
        <taxon>Pseudomonadati</taxon>
        <taxon>Bacteroidota</taxon>
        <taxon>Chitinophagia</taxon>
        <taxon>Chitinophagales</taxon>
        <taxon>Chitinophagaceae</taxon>
        <taxon>Lacibacter</taxon>
    </lineage>
</organism>
<accession>A0A562SWP1</accession>
<keyword evidence="1" id="KW-1133">Transmembrane helix</keyword>
<dbReference type="Pfam" id="PF04307">
    <property type="entry name" value="YdjM"/>
    <property type="match status" value="1"/>
</dbReference>